<feature type="transmembrane region" description="Helical" evidence="4">
    <location>
        <begin position="271"/>
        <end position="291"/>
    </location>
</feature>
<dbReference type="OrthoDB" id="6515733at2759"/>
<dbReference type="AlphaFoldDB" id="A0A3S3RNX4"/>
<dbReference type="EMBL" id="NCKU01007539">
    <property type="protein sequence ID" value="RWS02568.1"/>
    <property type="molecule type" value="Genomic_DNA"/>
</dbReference>
<dbReference type="EMBL" id="NCKU01007538">
    <property type="protein sequence ID" value="RWS02569.1"/>
    <property type="molecule type" value="Genomic_DNA"/>
</dbReference>
<evidence type="ECO:0000313" key="10">
    <source>
        <dbReference type="Proteomes" id="UP000285301"/>
    </source>
</evidence>
<comment type="caution">
    <text evidence="8">The sequence shown here is derived from an EMBL/GenBank/DDBJ whole genome shotgun (WGS) entry which is preliminary data.</text>
</comment>
<evidence type="ECO:0000256" key="3">
    <source>
        <dbReference type="ARBA" id="ARBA00023136"/>
    </source>
</evidence>
<feature type="transmembrane region" description="Helical" evidence="4">
    <location>
        <begin position="166"/>
        <end position="190"/>
    </location>
</feature>
<keyword evidence="8" id="KW-0813">Transport</keyword>
<evidence type="ECO:0000256" key="2">
    <source>
        <dbReference type="ARBA" id="ARBA00022989"/>
    </source>
</evidence>
<dbReference type="EMBL" id="NCKU01007551">
    <property type="protein sequence ID" value="RWS02557.1"/>
    <property type="molecule type" value="Genomic_DNA"/>
</dbReference>
<dbReference type="InterPro" id="IPR011701">
    <property type="entry name" value="MFS"/>
</dbReference>
<proteinExistence type="predicted"/>
<dbReference type="Proteomes" id="UP000285301">
    <property type="component" value="Unassembled WGS sequence"/>
</dbReference>
<evidence type="ECO:0000313" key="8">
    <source>
        <dbReference type="EMBL" id="RWS02569.1"/>
    </source>
</evidence>
<keyword evidence="10" id="KW-1185">Reference proteome</keyword>
<reference evidence="8" key="2">
    <citation type="submission" date="2018-11" db="EMBL/GenBank/DDBJ databases">
        <title>Trombidioid mite genomics.</title>
        <authorList>
            <person name="Dong X."/>
        </authorList>
    </citation>
    <scope>NUCLEOTIDE SEQUENCE</scope>
    <source>
        <strain evidence="8">UoL-WK</strain>
    </source>
</reference>
<evidence type="ECO:0000256" key="1">
    <source>
        <dbReference type="ARBA" id="ARBA00022692"/>
    </source>
</evidence>
<accession>A0A3S3RNX4</accession>
<organism evidence="8 10">
    <name type="scientific">Dinothrombium tinctorium</name>
    <dbReference type="NCBI Taxonomy" id="1965070"/>
    <lineage>
        <taxon>Eukaryota</taxon>
        <taxon>Metazoa</taxon>
        <taxon>Ecdysozoa</taxon>
        <taxon>Arthropoda</taxon>
        <taxon>Chelicerata</taxon>
        <taxon>Arachnida</taxon>
        <taxon>Acari</taxon>
        <taxon>Acariformes</taxon>
        <taxon>Trombidiformes</taxon>
        <taxon>Prostigmata</taxon>
        <taxon>Anystina</taxon>
        <taxon>Parasitengona</taxon>
        <taxon>Trombidioidea</taxon>
        <taxon>Trombidiidae</taxon>
        <taxon>Dinothrombium</taxon>
    </lineage>
</organism>
<evidence type="ECO:0000256" key="4">
    <source>
        <dbReference type="SAM" id="Phobius"/>
    </source>
</evidence>
<dbReference type="Pfam" id="PF07690">
    <property type="entry name" value="MFS_1"/>
    <property type="match status" value="1"/>
</dbReference>
<feature type="transmembrane region" description="Helical" evidence="4">
    <location>
        <begin position="324"/>
        <end position="348"/>
    </location>
</feature>
<sequence length="423" mass="47310">MDQDHSFWFYDFLSRGFIFKFGDKLTICSILLIAEGICVAFITNAGYIPVYYVLKLVIGFSSGAIKTGCVLVINELWREKSGPFVQLLDFADLLASIASPLLIQPFLSTVVSNKSIEGNLTDTLNFESAANETIFKFGQIIQEFENGTAIDRNQIHISEYKTPSSIWFPLAFFGILMNIAALFGVLLYCFSRKNTNKNYVENEKQVEKTEEKSKKEGDNEEDGKQKRYALLVLIVICVVIVVYQIEIVSFFQFWTTFVVNSDLKLPKSTGVLMMSAFSFAMAISSILAIIFTVKLKPFIIVLTLLACRIIGNLFLIFAGTSVSLYWVGGCFMGFGFGPFNAALFNLLAVRVKITNLIGSLVISAQFFSTATALPVLIGYYIQQSPFVLVYCNLIVICVTLFGLCLVSVLDHWKEKQMEENAKV</sequence>
<keyword evidence="8" id="KW-0762">Sugar transport</keyword>
<dbReference type="InterPro" id="IPR036259">
    <property type="entry name" value="MFS_trans_sf"/>
</dbReference>
<keyword evidence="3 4" id="KW-0472">Membrane</keyword>
<dbReference type="Gene3D" id="1.20.1250.20">
    <property type="entry name" value="MFS general substrate transporter like domains"/>
    <property type="match status" value="1"/>
</dbReference>
<dbReference type="SUPFAM" id="SSF103473">
    <property type="entry name" value="MFS general substrate transporter"/>
    <property type="match status" value="1"/>
</dbReference>
<evidence type="ECO:0000313" key="6">
    <source>
        <dbReference type="EMBL" id="RWS02557.1"/>
    </source>
</evidence>
<feature type="transmembrane region" description="Helical" evidence="4">
    <location>
        <begin position="53"/>
        <end position="73"/>
    </location>
</feature>
<evidence type="ECO:0000313" key="7">
    <source>
        <dbReference type="EMBL" id="RWS02568.1"/>
    </source>
</evidence>
<dbReference type="PANTHER" id="PTHR23121">
    <property type="entry name" value="SODIUM-DEPENDENT GLUCOSE TRANSPORTER 1"/>
    <property type="match status" value="1"/>
</dbReference>
<protein>
    <submittedName>
        <fullName evidence="8">Sodium-dependent glucose transporter 1-like protein</fullName>
    </submittedName>
</protein>
<feature type="transmembrane region" description="Helical" evidence="4">
    <location>
        <begin position="387"/>
        <end position="409"/>
    </location>
</feature>
<feature type="transmembrane region" description="Helical" evidence="4">
    <location>
        <begin position="228"/>
        <end position="251"/>
    </location>
</feature>
<evidence type="ECO:0000313" key="9">
    <source>
        <dbReference type="EMBL" id="RWS02570.1"/>
    </source>
</evidence>
<evidence type="ECO:0000313" key="5">
    <source>
        <dbReference type="EMBL" id="RWS01691.1"/>
    </source>
</evidence>
<dbReference type="GO" id="GO:0022857">
    <property type="term" value="F:transmembrane transporter activity"/>
    <property type="evidence" value="ECO:0007669"/>
    <property type="project" value="InterPro"/>
</dbReference>
<feature type="transmembrane region" description="Helical" evidence="4">
    <location>
        <begin position="25"/>
        <end position="47"/>
    </location>
</feature>
<feature type="transmembrane region" description="Helical" evidence="4">
    <location>
        <begin position="360"/>
        <end position="381"/>
    </location>
</feature>
<dbReference type="EMBL" id="NCKU01007537">
    <property type="protein sequence ID" value="RWS02570.1"/>
    <property type="molecule type" value="Genomic_DNA"/>
</dbReference>
<keyword evidence="2 4" id="KW-1133">Transmembrane helix</keyword>
<feature type="transmembrane region" description="Helical" evidence="4">
    <location>
        <begin position="298"/>
        <end position="318"/>
    </location>
</feature>
<keyword evidence="1 4" id="KW-0812">Transmembrane</keyword>
<name>A0A3S3RNX4_9ACAR</name>
<dbReference type="EMBL" id="NCKU01008772">
    <property type="protein sequence ID" value="RWS01691.1"/>
    <property type="molecule type" value="Genomic_DNA"/>
</dbReference>
<reference evidence="8 10" key="1">
    <citation type="journal article" date="2018" name="Gigascience">
        <title>Genomes of trombidid mites reveal novel predicted allergens and laterally-transferred genes associated with secondary metabolism.</title>
        <authorList>
            <person name="Dong X."/>
            <person name="Chaisiri K."/>
            <person name="Xia D."/>
            <person name="Armstrong S.D."/>
            <person name="Fang Y."/>
            <person name="Donnelly M.J."/>
            <person name="Kadowaki T."/>
            <person name="McGarry J.W."/>
            <person name="Darby A.C."/>
            <person name="Makepeace B.L."/>
        </authorList>
    </citation>
    <scope>NUCLEOTIDE SEQUENCE [LARGE SCALE GENOMIC DNA]</scope>
    <source>
        <strain evidence="8">UoL-WK</strain>
    </source>
</reference>
<gene>
    <name evidence="9" type="ORF">B4U79_16600</name>
    <name evidence="8" type="ORF">B4U79_16601</name>
    <name evidence="7" type="ORF">B4U79_16602</name>
    <name evidence="6" type="ORF">B4U79_16604</name>
    <name evidence="5" type="ORF">B4U79_16700</name>
</gene>
<dbReference type="PANTHER" id="PTHR23121:SF9">
    <property type="entry name" value="SODIUM-DEPENDENT GLUCOSE TRANSPORTER 1"/>
    <property type="match status" value="1"/>
</dbReference>